<proteinExistence type="predicted"/>
<dbReference type="AlphaFoldDB" id="A0A8S4PHB3"/>
<dbReference type="Proteomes" id="UP000749559">
    <property type="component" value="Unassembled WGS sequence"/>
</dbReference>
<keyword evidence="1" id="KW-0732">Signal</keyword>
<keyword evidence="3" id="KW-1185">Reference proteome</keyword>
<evidence type="ECO:0000256" key="1">
    <source>
        <dbReference type="SAM" id="SignalP"/>
    </source>
</evidence>
<protein>
    <submittedName>
        <fullName evidence="2">Uncharacterized protein</fullName>
    </submittedName>
</protein>
<organism evidence="2 3">
    <name type="scientific">Owenia fusiformis</name>
    <name type="common">Polychaete worm</name>
    <dbReference type="NCBI Taxonomy" id="6347"/>
    <lineage>
        <taxon>Eukaryota</taxon>
        <taxon>Metazoa</taxon>
        <taxon>Spiralia</taxon>
        <taxon>Lophotrochozoa</taxon>
        <taxon>Annelida</taxon>
        <taxon>Polychaeta</taxon>
        <taxon>Sedentaria</taxon>
        <taxon>Canalipalpata</taxon>
        <taxon>Sabellida</taxon>
        <taxon>Oweniida</taxon>
        <taxon>Oweniidae</taxon>
        <taxon>Owenia</taxon>
    </lineage>
</organism>
<accession>A0A8S4PHB3</accession>
<sequence>MYYVWLPCTYFLLQGTLAVYNCDYDPPPNCPCDPCKPCPENLMEMQLCYFLDTAECGMPAALNLLTFPCDKPGKVRNKKHQFHERWCKAHENTLFGPHPICKSSHTRSRKKTNKVGKCPQGENTSKLRIDVMTGFYKETKNIRKETLPQRDAVPTGWWAQLNEGRNTG</sequence>
<gene>
    <name evidence="2" type="ORF">OFUS_LOCUS17526</name>
</gene>
<reference evidence="2" key="1">
    <citation type="submission" date="2022-03" db="EMBL/GenBank/DDBJ databases">
        <authorList>
            <person name="Martin C."/>
        </authorList>
    </citation>
    <scope>NUCLEOTIDE SEQUENCE</scope>
</reference>
<feature type="signal peptide" evidence="1">
    <location>
        <begin position="1"/>
        <end position="18"/>
    </location>
</feature>
<feature type="chain" id="PRO_5035887245" evidence="1">
    <location>
        <begin position="19"/>
        <end position="168"/>
    </location>
</feature>
<comment type="caution">
    <text evidence="2">The sequence shown here is derived from an EMBL/GenBank/DDBJ whole genome shotgun (WGS) entry which is preliminary data.</text>
</comment>
<dbReference type="EMBL" id="CAIIXF020000008">
    <property type="protein sequence ID" value="CAH1792578.1"/>
    <property type="molecule type" value="Genomic_DNA"/>
</dbReference>
<name>A0A8S4PHB3_OWEFU</name>
<evidence type="ECO:0000313" key="2">
    <source>
        <dbReference type="EMBL" id="CAH1792578.1"/>
    </source>
</evidence>
<evidence type="ECO:0000313" key="3">
    <source>
        <dbReference type="Proteomes" id="UP000749559"/>
    </source>
</evidence>